<accession>L1M8V6</accession>
<evidence type="ECO:0000256" key="7">
    <source>
        <dbReference type="SAM" id="Phobius"/>
    </source>
</evidence>
<keyword evidence="9" id="KW-1185">Reference proteome</keyword>
<name>L1M8V6_9CORY</name>
<dbReference type="EMBL" id="AMEM01000044">
    <property type="protein sequence ID" value="EKX87480.1"/>
    <property type="molecule type" value="Genomic_DNA"/>
</dbReference>
<dbReference type="InterPro" id="IPR001626">
    <property type="entry name" value="ABC_TroCD"/>
</dbReference>
<organism evidence="8 9">
    <name type="scientific">Corynebacterium durum F0235</name>
    <dbReference type="NCBI Taxonomy" id="1035195"/>
    <lineage>
        <taxon>Bacteria</taxon>
        <taxon>Bacillati</taxon>
        <taxon>Actinomycetota</taxon>
        <taxon>Actinomycetes</taxon>
        <taxon>Mycobacteriales</taxon>
        <taxon>Corynebacteriaceae</taxon>
        <taxon>Corynebacterium</taxon>
    </lineage>
</organism>
<comment type="similarity">
    <text evidence="2 6">Belongs to the ABC-3 integral membrane protein family.</text>
</comment>
<evidence type="ECO:0000313" key="9">
    <source>
        <dbReference type="Proteomes" id="UP000010445"/>
    </source>
</evidence>
<gene>
    <name evidence="8" type="ORF">HMPREF9997_02806</name>
</gene>
<feature type="transmembrane region" description="Helical" evidence="7">
    <location>
        <begin position="233"/>
        <end position="256"/>
    </location>
</feature>
<evidence type="ECO:0000256" key="1">
    <source>
        <dbReference type="ARBA" id="ARBA00004141"/>
    </source>
</evidence>
<evidence type="ECO:0000313" key="8">
    <source>
        <dbReference type="EMBL" id="EKX87480.1"/>
    </source>
</evidence>
<dbReference type="STRING" id="1035195.HMPREF9997_02806"/>
<evidence type="ECO:0000256" key="6">
    <source>
        <dbReference type="RuleBase" id="RU003943"/>
    </source>
</evidence>
<feature type="transmembrane region" description="Helical" evidence="7">
    <location>
        <begin position="73"/>
        <end position="95"/>
    </location>
</feature>
<proteinExistence type="inferred from homology"/>
<feature type="transmembrane region" description="Helical" evidence="7">
    <location>
        <begin position="263"/>
        <end position="282"/>
    </location>
</feature>
<dbReference type="RefSeq" id="WP_006062609.1">
    <property type="nucleotide sequence ID" value="NZ_KB290826.1"/>
</dbReference>
<dbReference type="HOGENOM" id="CLU_028808_4_3_11"/>
<reference evidence="8 9" key="1">
    <citation type="submission" date="2012-05" db="EMBL/GenBank/DDBJ databases">
        <authorList>
            <person name="Weinstock G."/>
            <person name="Sodergren E."/>
            <person name="Lobos E.A."/>
            <person name="Fulton L."/>
            <person name="Fulton R."/>
            <person name="Courtney L."/>
            <person name="Fronick C."/>
            <person name="O'Laughlin M."/>
            <person name="Godfrey J."/>
            <person name="Wilson R.M."/>
            <person name="Miner T."/>
            <person name="Farmer C."/>
            <person name="Delehaunty K."/>
            <person name="Cordes M."/>
            <person name="Minx P."/>
            <person name="Tomlinson C."/>
            <person name="Chen J."/>
            <person name="Wollam A."/>
            <person name="Pepin K.H."/>
            <person name="Bhonagiri V."/>
            <person name="Zhang X."/>
            <person name="Suruliraj S."/>
            <person name="Warren W."/>
            <person name="Mitreva M."/>
            <person name="Mardis E.R."/>
            <person name="Wilson R.K."/>
        </authorList>
    </citation>
    <scope>NUCLEOTIDE SEQUENCE [LARGE SCALE GENOMIC DNA]</scope>
    <source>
        <strain evidence="8 9">F0235</strain>
    </source>
</reference>
<dbReference type="Proteomes" id="UP000010445">
    <property type="component" value="Unassembled WGS sequence"/>
</dbReference>
<feature type="transmembrane region" description="Helical" evidence="7">
    <location>
        <begin position="107"/>
        <end position="128"/>
    </location>
</feature>
<sequence length="285" mass="29336">MDTSLVHTSLWEIVRLPLVEICIVGALAGLVGVFAVLKRRVFFAESVTHGTFPGAVLGVVVGSSLSQGDHHVLSLWLFAGAFALCVPLAGVMYALARIPGQSSQAAAGVVLTVGFALGYFLNTWFAPLPLKIEGFLAGSVLNVNVLDVSVAFAVLAVVMVIVVGYGKQLVFYAFDEQGFRAAGFSASRAELLILGMVVVTVVAVIPAVGTVLSIALIAAPAAGLIPLMKNSTALIVAAPLAGALIGVVGLGCALLWHLSVGGCIAVLAGVFYAGCWCLRKVLFTS</sequence>
<keyword evidence="5 7" id="KW-0472">Membrane</keyword>
<dbReference type="eggNOG" id="COG1108">
    <property type="taxonomic scope" value="Bacteria"/>
</dbReference>
<keyword evidence="3 6" id="KW-0812">Transmembrane</keyword>
<feature type="transmembrane region" description="Helical" evidence="7">
    <location>
        <begin position="16"/>
        <end position="37"/>
    </location>
</feature>
<evidence type="ECO:0000256" key="4">
    <source>
        <dbReference type="ARBA" id="ARBA00022989"/>
    </source>
</evidence>
<dbReference type="SUPFAM" id="SSF81345">
    <property type="entry name" value="ABC transporter involved in vitamin B12 uptake, BtuC"/>
    <property type="match status" value="1"/>
</dbReference>
<keyword evidence="6" id="KW-0813">Transport</keyword>
<dbReference type="AlphaFoldDB" id="L1M8V6"/>
<dbReference type="PANTHER" id="PTHR30477:SF0">
    <property type="entry name" value="METAL TRANSPORT SYSTEM MEMBRANE PROTEIN TM_0125-RELATED"/>
    <property type="match status" value="1"/>
</dbReference>
<feature type="transmembrane region" description="Helical" evidence="7">
    <location>
        <begin position="191"/>
        <end position="221"/>
    </location>
</feature>
<comment type="subcellular location">
    <subcellularLocation>
        <location evidence="6">Cell membrane</location>
        <topology evidence="6">Multi-pass membrane protein</topology>
    </subcellularLocation>
    <subcellularLocation>
        <location evidence="1">Membrane</location>
        <topology evidence="1">Multi-pass membrane protein</topology>
    </subcellularLocation>
</comment>
<comment type="caution">
    <text evidence="8">The sequence shown here is derived from an EMBL/GenBank/DDBJ whole genome shotgun (WGS) entry which is preliminary data.</text>
</comment>
<dbReference type="GO" id="GO:0055085">
    <property type="term" value="P:transmembrane transport"/>
    <property type="evidence" value="ECO:0007669"/>
    <property type="project" value="InterPro"/>
</dbReference>
<dbReference type="PANTHER" id="PTHR30477">
    <property type="entry name" value="ABC-TRANSPORTER METAL-BINDING PROTEIN"/>
    <property type="match status" value="1"/>
</dbReference>
<dbReference type="Gene3D" id="1.10.3470.10">
    <property type="entry name" value="ABC transporter involved in vitamin B12 uptake, BtuC"/>
    <property type="match status" value="1"/>
</dbReference>
<dbReference type="PATRIC" id="fig|1035195.3.peg.2516"/>
<feature type="transmembrane region" description="Helical" evidence="7">
    <location>
        <begin position="49"/>
        <end position="67"/>
    </location>
</feature>
<protein>
    <submittedName>
        <fullName evidence="8">ABC 3 transport family protein</fullName>
    </submittedName>
</protein>
<evidence type="ECO:0000256" key="5">
    <source>
        <dbReference type="ARBA" id="ARBA00023136"/>
    </source>
</evidence>
<feature type="transmembrane region" description="Helical" evidence="7">
    <location>
        <begin position="148"/>
        <end position="170"/>
    </location>
</feature>
<evidence type="ECO:0000256" key="3">
    <source>
        <dbReference type="ARBA" id="ARBA00022692"/>
    </source>
</evidence>
<dbReference type="InterPro" id="IPR037294">
    <property type="entry name" value="ABC_BtuC-like"/>
</dbReference>
<dbReference type="GO" id="GO:0043190">
    <property type="term" value="C:ATP-binding cassette (ABC) transporter complex"/>
    <property type="evidence" value="ECO:0007669"/>
    <property type="project" value="InterPro"/>
</dbReference>
<evidence type="ECO:0000256" key="2">
    <source>
        <dbReference type="ARBA" id="ARBA00008034"/>
    </source>
</evidence>
<dbReference type="Pfam" id="PF00950">
    <property type="entry name" value="ABC-3"/>
    <property type="match status" value="1"/>
</dbReference>
<keyword evidence="4 7" id="KW-1133">Transmembrane helix</keyword>